<accession>A0A1H2BRP6</accession>
<dbReference type="STRING" id="113562.SAMN04489716_4827"/>
<reference evidence="1 2" key="1">
    <citation type="submission" date="2016-10" db="EMBL/GenBank/DDBJ databases">
        <authorList>
            <person name="de Groot N.N."/>
        </authorList>
    </citation>
    <scope>NUCLEOTIDE SEQUENCE [LARGE SCALE GENOMIC DNA]</scope>
    <source>
        <strain evidence="1 2">DSM 43941</strain>
    </source>
</reference>
<evidence type="ECO:0000313" key="1">
    <source>
        <dbReference type="EMBL" id="SDT60774.1"/>
    </source>
</evidence>
<protein>
    <submittedName>
        <fullName evidence="1">Excreted virulence factor EspC, type VII ESX diderm</fullName>
    </submittedName>
</protein>
<proteinExistence type="predicted"/>
<dbReference type="AlphaFoldDB" id="A0A1H2BRP6"/>
<evidence type="ECO:0000313" key="2">
    <source>
        <dbReference type="Proteomes" id="UP000198688"/>
    </source>
</evidence>
<dbReference type="RefSeq" id="WP_092546695.1">
    <property type="nucleotide sequence ID" value="NZ_BOMJ01000008.1"/>
</dbReference>
<organism evidence="1 2">
    <name type="scientific">Actinoplanes derwentensis</name>
    <dbReference type="NCBI Taxonomy" id="113562"/>
    <lineage>
        <taxon>Bacteria</taxon>
        <taxon>Bacillati</taxon>
        <taxon>Actinomycetota</taxon>
        <taxon>Actinomycetes</taxon>
        <taxon>Micromonosporales</taxon>
        <taxon>Micromonosporaceae</taxon>
        <taxon>Actinoplanes</taxon>
    </lineage>
</organism>
<sequence length="111" mass="12254">MTFRVEPESVDLYSRQLAELAQAVEAARSYANKWGTFSAHGKGILGMLHGKHGSFMTELNEVLERLSRSADASSMNLSASARYFERTDYQSATELDDSYPSVQRPITTAGS</sequence>
<name>A0A1H2BRP6_9ACTN</name>
<dbReference type="EMBL" id="LT629758">
    <property type="protein sequence ID" value="SDT60774.1"/>
    <property type="molecule type" value="Genomic_DNA"/>
</dbReference>
<dbReference type="OrthoDB" id="3297891at2"/>
<gene>
    <name evidence="1" type="ORF">SAMN04489716_4827</name>
</gene>
<keyword evidence="2" id="KW-1185">Reference proteome</keyword>
<dbReference type="Proteomes" id="UP000198688">
    <property type="component" value="Chromosome I"/>
</dbReference>